<dbReference type="Proteomes" id="UP001202328">
    <property type="component" value="Unassembled WGS sequence"/>
</dbReference>
<keyword evidence="2" id="KW-1185">Reference proteome</keyword>
<dbReference type="EMBL" id="JAJJMB010002292">
    <property type="protein sequence ID" value="KAI3952236.1"/>
    <property type="molecule type" value="Genomic_DNA"/>
</dbReference>
<reference evidence="1" key="1">
    <citation type="submission" date="2022-04" db="EMBL/GenBank/DDBJ databases">
        <title>A functionally conserved STORR gene fusion in Papaver species that diverged 16.8 million years ago.</title>
        <authorList>
            <person name="Catania T."/>
        </authorList>
    </citation>
    <scope>NUCLEOTIDE SEQUENCE</scope>
    <source>
        <strain evidence="1">S-188037</strain>
    </source>
</reference>
<comment type="caution">
    <text evidence="1">The sequence shown here is derived from an EMBL/GenBank/DDBJ whole genome shotgun (WGS) entry which is preliminary data.</text>
</comment>
<proteinExistence type="predicted"/>
<dbReference type="AlphaFoldDB" id="A0AAD4TF74"/>
<organism evidence="1 2">
    <name type="scientific">Papaver atlanticum</name>
    <dbReference type="NCBI Taxonomy" id="357466"/>
    <lineage>
        <taxon>Eukaryota</taxon>
        <taxon>Viridiplantae</taxon>
        <taxon>Streptophyta</taxon>
        <taxon>Embryophyta</taxon>
        <taxon>Tracheophyta</taxon>
        <taxon>Spermatophyta</taxon>
        <taxon>Magnoliopsida</taxon>
        <taxon>Ranunculales</taxon>
        <taxon>Papaveraceae</taxon>
        <taxon>Papaveroideae</taxon>
        <taxon>Papaver</taxon>
    </lineage>
</organism>
<accession>A0AAD4TF74</accession>
<gene>
    <name evidence="1" type="ORF">MKW98_005931</name>
</gene>
<evidence type="ECO:0000313" key="1">
    <source>
        <dbReference type="EMBL" id="KAI3952236.1"/>
    </source>
</evidence>
<name>A0AAD4TF74_9MAGN</name>
<evidence type="ECO:0000313" key="2">
    <source>
        <dbReference type="Proteomes" id="UP001202328"/>
    </source>
</evidence>
<sequence>MKPLKRLSEAESISKMLPDLMCYQSMQLYSVSLPSVYSSPMARSSISEVHFDIARHFHVGWCETIECLFDVNVVGLSYRNFVIVKFFSSCSLLYVPSKRLSKLTGREFVAKQKRLRRIKFCDSGRGTFILQAPQKTFSTMAATWKIYGPIRRIQQNDTTTLAPSSPISSIE</sequence>
<protein>
    <submittedName>
        <fullName evidence="1">Uncharacterized protein</fullName>
    </submittedName>
</protein>